<accession>X1SRU7</accession>
<evidence type="ECO:0000313" key="1">
    <source>
        <dbReference type="EMBL" id="GAI81866.1"/>
    </source>
</evidence>
<reference evidence="1" key="1">
    <citation type="journal article" date="2014" name="Front. Microbiol.">
        <title>High frequency of phylogenetically diverse reductive dehalogenase-homologous genes in deep subseafloor sedimentary metagenomes.</title>
        <authorList>
            <person name="Kawai M."/>
            <person name="Futagami T."/>
            <person name="Toyoda A."/>
            <person name="Takaki Y."/>
            <person name="Nishi S."/>
            <person name="Hori S."/>
            <person name="Arai W."/>
            <person name="Tsubouchi T."/>
            <person name="Morono Y."/>
            <person name="Uchiyama I."/>
            <person name="Ito T."/>
            <person name="Fujiyama A."/>
            <person name="Inagaki F."/>
            <person name="Takami H."/>
        </authorList>
    </citation>
    <scope>NUCLEOTIDE SEQUENCE</scope>
    <source>
        <strain evidence="1">Expedition CK06-06</strain>
    </source>
</reference>
<feature type="non-terminal residue" evidence="1">
    <location>
        <position position="77"/>
    </location>
</feature>
<gene>
    <name evidence="1" type="ORF">S12H4_26358</name>
</gene>
<proteinExistence type="predicted"/>
<sequence>MAYSFSDNEVVVTNTTEHPVLQSYAVWLYRTGTGGQNYGEFISKGLSNTIQMYHDDGNSETVFLHSWSTSHGAWGIA</sequence>
<dbReference type="EMBL" id="BARW01014946">
    <property type="protein sequence ID" value="GAI81866.1"/>
    <property type="molecule type" value="Genomic_DNA"/>
</dbReference>
<organism evidence="1">
    <name type="scientific">marine sediment metagenome</name>
    <dbReference type="NCBI Taxonomy" id="412755"/>
    <lineage>
        <taxon>unclassified sequences</taxon>
        <taxon>metagenomes</taxon>
        <taxon>ecological metagenomes</taxon>
    </lineage>
</organism>
<name>X1SRU7_9ZZZZ</name>
<protein>
    <submittedName>
        <fullName evidence="1">Uncharacterized protein</fullName>
    </submittedName>
</protein>
<comment type="caution">
    <text evidence="1">The sequence shown here is derived from an EMBL/GenBank/DDBJ whole genome shotgun (WGS) entry which is preliminary data.</text>
</comment>
<dbReference type="AlphaFoldDB" id="X1SRU7"/>